<dbReference type="SMART" id="SM00116">
    <property type="entry name" value="CBS"/>
    <property type="match status" value="2"/>
</dbReference>
<feature type="domain" description="CBS" evidence="3">
    <location>
        <begin position="80"/>
        <end position="138"/>
    </location>
</feature>
<protein>
    <submittedName>
        <fullName evidence="4">CBS domain-containing protein</fullName>
    </submittedName>
</protein>
<dbReference type="EMBL" id="JACCEV010000004">
    <property type="protein sequence ID" value="NYT86782.1"/>
    <property type="molecule type" value="Genomic_DNA"/>
</dbReference>
<dbReference type="OrthoDB" id="9794094at2"/>
<comment type="caution">
    <text evidence="4">The sequence shown here is derived from an EMBL/GenBank/DDBJ whole genome shotgun (WGS) entry which is preliminary data.</text>
</comment>
<dbReference type="PANTHER" id="PTHR43080">
    <property type="entry name" value="CBS DOMAIN-CONTAINING PROTEIN CBSX3, MITOCHONDRIAL"/>
    <property type="match status" value="1"/>
</dbReference>
<accession>A0A853H3G4</accession>
<keyword evidence="5" id="KW-1185">Reference proteome</keyword>
<sequence length="151" mass="16539">MEIMTLITAMLPIARRRLVTLDMVAPVTEAAKLLSAPNTNLVIACDSGGLMAGVLTKADIVNQISHCTGCGCVTAIADIMTRDIIKCCPEDKLRDIWEVMKNKALRQIPISDSHSRPVGLLDASDALQVLLKEVEYEEDLLRDYVMGIGYH</sequence>
<dbReference type="PANTHER" id="PTHR43080:SF2">
    <property type="entry name" value="CBS DOMAIN-CONTAINING PROTEIN"/>
    <property type="match status" value="1"/>
</dbReference>
<dbReference type="CDD" id="cd02205">
    <property type="entry name" value="CBS_pair_SF"/>
    <property type="match status" value="1"/>
</dbReference>
<dbReference type="Proteomes" id="UP000554144">
    <property type="component" value="Unassembled WGS sequence"/>
</dbReference>
<dbReference type="InterPro" id="IPR000644">
    <property type="entry name" value="CBS_dom"/>
</dbReference>
<evidence type="ECO:0000256" key="1">
    <source>
        <dbReference type="ARBA" id="ARBA00023122"/>
    </source>
</evidence>
<name>A0A853H3G4_9BURK</name>
<dbReference type="AlphaFoldDB" id="A0A853H3G4"/>
<proteinExistence type="predicted"/>
<reference evidence="4 5" key="1">
    <citation type="submission" date="2020-07" db="EMBL/GenBank/DDBJ databases">
        <title>Taxonomic revisions and descriptions of new bacterial species based on genomic comparisons in the high-G+C-content subgroup of the family Alcaligenaceae.</title>
        <authorList>
            <person name="Szabo A."/>
            <person name="Felfoldi T."/>
        </authorList>
    </citation>
    <scope>NUCLEOTIDE SEQUENCE [LARGE SCALE GENOMIC DNA]</scope>
    <source>
        <strain evidence="4 5">DSM 25667</strain>
    </source>
</reference>
<organism evidence="4 5">
    <name type="scientific">Pollutimonas harenae</name>
    <dbReference type="NCBI Taxonomy" id="657015"/>
    <lineage>
        <taxon>Bacteria</taxon>
        <taxon>Pseudomonadati</taxon>
        <taxon>Pseudomonadota</taxon>
        <taxon>Betaproteobacteria</taxon>
        <taxon>Burkholderiales</taxon>
        <taxon>Alcaligenaceae</taxon>
        <taxon>Pollutimonas</taxon>
    </lineage>
</organism>
<dbReference type="Gene3D" id="3.10.580.10">
    <property type="entry name" value="CBS-domain"/>
    <property type="match status" value="1"/>
</dbReference>
<evidence type="ECO:0000313" key="5">
    <source>
        <dbReference type="Proteomes" id="UP000554144"/>
    </source>
</evidence>
<dbReference type="SUPFAM" id="SSF54631">
    <property type="entry name" value="CBS-domain pair"/>
    <property type="match status" value="1"/>
</dbReference>
<evidence type="ECO:0000259" key="3">
    <source>
        <dbReference type="PROSITE" id="PS51371"/>
    </source>
</evidence>
<gene>
    <name evidence="4" type="ORF">H0A62_14340</name>
</gene>
<evidence type="ECO:0000256" key="2">
    <source>
        <dbReference type="PROSITE-ProRule" id="PRU00703"/>
    </source>
</evidence>
<dbReference type="InterPro" id="IPR046342">
    <property type="entry name" value="CBS_dom_sf"/>
</dbReference>
<evidence type="ECO:0000313" key="4">
    <source>
        <dbReference type="EMBL" id="NYT86782.1"/>
    </source>
</evidence>
<dbReference type="InterPro" id="IPR051257">
    <property type="entry name" value="Diverse_CBS-Domain"/>
</dbReference>
<dbReference type="PROSITE" id="PS51371">
    <property type="entry name" value="CBS"/>
    <property type="match status" value="1"/>
</dbReference>
<keyword evidence="1 2" id="KW-0129">CBS domain</keyword>
<dbReference type="Pfam" id="PF00571">
    <property type="entry name" value="CBS"/>
    <property type="match status" value="2"/>
</dbReference>